<gene>
    <name evidence="2" type="ORF">A3C61_01720</name>
</gene>
<feature type="transmembrane region" description="Helical" evidence="1">
    <location>
        <begin position="22"/>
        <end position="40"/>
    </location>
</feature>
<organism evidence="2 3">
    <name type="scientific">Candidatus Yanofskybacteria bacterium RIFCSPHIGHO2_02_FULL_39_10</name>
    <dbReference type="NCBI Taxonomy" id="1802674"/>
    <lineage>
        <taxon>Bacteria</taxon>
        <taxon>Candidatus Yanofskyibacteriota</taxon>
    </lineage>
</organism>
<protein>
    <submittedName>
        <fullName evidence="2">Uncharacterized protein</fullName>
    </submittedName>
</protein>
<sequence>MLLKKNSVSSSALSRSSFRLDIILWIVLVGLIFAGLLTVVRFNMLDDRRQEASLVLVLGDGEQSRMFRGEIVEGMTVFQALIASSRAGQIKLEYSFDSENKVSIKELNGYKKILNKELAFYLNNSKIITENINKITIKNQDRIEVRSE</sequence>
<keyword evidence="1" id="KW-1133">Transmembrane helix</keyword>
<accession>A0A1F8F8G8</accession>
<evidence type="ECO:0000313" key="3">
    <source>
        <dbReference type="Proteomes" id="UP000178908"/>
    </source>
</evidence>
<dbReference type="AlphaFoldDB" id="A0A1F8F8G8"/>
<proteinExistence type="predicted"/>
<dbReference type="Proteomes" id="UP000178908">
    <property type="component" value="Unassembled WGS sequence"/>
</dbReference>
<name>A0A1F8F8G8_9BACT</name>
<keyword evidence="1" id="KW-0472">Membrane</keyword>
<evidence type="ECO:0000313" key="2">
    <source>
        <dbReference type="EMBL" id="OGN09471.1"/>
    </source>
</evidence>
<reference evidence="2 3" key="1">
    <citation type="journal article" date="2016" name="Nat. Commun.">
        <title>Thousands of microbial genomes shed light on interconnected biogeochemical processes in an aquifer system.</title>
        <authorList>
            <person name="Anantharaman K."/>
            <person name="Brown C.T."/>
            <person name="Hug L.A."/>
            <person name="Sharon I."/>
            <person name="Castelle C.J."/>
            <person name="Probst A.J."/>
            <person name="Thomas B.C."/>
            <person name="Singh A."/>
            <person name="Wilkins M.J."/>
            <person name="Karaoz U."/>
            <person name="Brodie E.L."/>
            <person name="Williams K.H."/>
            <person name="Hubbard S.S."/>
            <person name="Banfield J.F."/>
        </authorList>
    </citation>
    <scope>NUCLEOTIDE SEQUENCE [LARGE SCALE GENOMIC DNA]</scope>
</reference>
<dbReference type="EMBL" id="MGJO01000021">
    <property type="protein sequence ID" value="OGN09471.1"/>
    <property type="molecule type" value="Genomic_DNA"/>
</dbReference>
<evidence type="ECO:0000256" key="1">
    <source>
        <dbReference type="SAM" id="Phobius"/>
    </source>
</evidence>
<comment type="caution">
    <text evidence="2">The sequence shown here is derived from an EMBL/GenBank/DDBJ whole genome shotgun (WGS) entry which is preliminary data.</text>
</comment>
<keyword evidence="1" id="KW-0812">Transmembrane</keyword>